<gene>
    <name evidence="2" type="ORF">G4B88_004699</name>
</gene>
<feature type="transmembrane region" description="Helical" evidence="1">
    <location>
        <begin position="58"/>
        <end position="77"/>
    </location>
</feature>
<evidence type="ECO:0000256" key="1">
    <source>
        <dbReference type="SAM" id="Phobius"/>
    </source>
</evidence>
<proteinExistence type="predicted"/>
<protein>
    <submittedName>
        <fullName evidence="2">Uncharacterized protein</fullName>
    </submittedName>
</protein>
<dbReference type="EMBL" id="JAATIQ010000165">
    <property type="protein sequence ID" value="KAF4374948.1"/>
    <property type="molecule type" value="Genomic_DNA"/>
</dbReference>
<keyword evidence="3" id="KW-1185">Reference proteome</keyword>
<keyword evidence="1" id="KW-1133">Transmembrane helix</keyword>
<name>A0A7J6FW84_CANSA</name>
<dbReference type="AlphaFoldDB" id="A0A7J6FW84"/>
<sequence length="203" mass="22821">MKGMTLCPNNASILQNQLYTSLIRQHNNLSPSTQHQVTWWFTSQEDSPNPTVKKNFRLIFFGTLAGNFALARLRIFWLNLKENDVSFSLGSTGFKRGSFLFFLWFGPVSYSSRPMVVELSKAAGPVTYGLAAMAKMAFGAFGFTYTASASTTVRLWLAILKNSSSLSAALIKRRISLIRFKYLNQTRKDLVEQKLEQSLQALA</sequence>
<keyword evidence="1" id="KW-0472">Membrane</keyword>
<reference evidence="2 3" key="1">
    <citation type="journal article" date="2020" name="bioRxiv">
        <title>Sequence and annotation of 42 cannabis genomes reveals extensive copy number variation in cannabinoid synthesis and pathogen resistance genes.</title>
        <authorList>
            <person name="Mckernan K.J."/>
            <person name="Helbert Y."/>
            <person name="Kane L.T."/>
            <person name="Ebling H."/>
            <person name="Zhang L."/>
            <person name="Liu B."/>
            <person name="Eaton Z."/>
            <person name="Mclaughlin S."/>
            <person name="Kingan S."/>
            <person name="Baybayan P."/>
            <person name="Concepcion G."/>
            <person name="Jordan M."/>
            <person name="Riva A."/>
            <person name="Barbazuk W."/>
            <person name="Harkins T."/>
        </authorList>
    </citation>
    <scope>NUCLEOTIDE SEQUENCE [LARGE SCALE GENOMIC DNA]</scope>
    <source>
        <strain evidence="3">cv. Jamaican Lion 4</strain>
        <tissue evidence="2">Leaf</tissue>
    </source>
</reference>
<evidence type="ECO:0000313" key="3">
    <source>
        <dbReference type="Proteomes" id="UP000583929"/>
    </source>
</evidence>
<keyword evidence="1" id="KW-0812">Transmembrane</keyword>
<evidence type="ECO:0000313" key="2">
    <source>
        <dbReference type="EMBL" id="KAF4374948.1"/>
    </source>
</evidence>
<organism evidence="2 3">
    <name type="scientific">Cannabis sativa</name>
    <name type="common">Hemp</name>
    <name type="synonym">Marijuana</name>
    <dbReference type="NCBI Taxonomy" id="3483"/>
    <lineage>
        <taxon>Eukaryota</taxon>
        <taxon>Viridiplantae</taxon>
        <taxon>Streptophyta</taxon>
        <taxon>Embryophyta</taxon>
        <taxon>Tracheophyta</taxon>
        <taxon>Spermatophyta</taxon>
        <taxon>Magnoliopsida</taxon>
        <taxon>eudicotyledons</taxon>
        <taxon>Gunneridae</taxon>
        <taxon>Pentapetalae</taxon>
        <taxon>rosids</taxon>
        <taxon>fabids</taxon>
        <taxon>Rosales</taxon>
        <taxon>Cannabaceae</taxon>
        <taxon>Cannabis</taxon>
    </lineage>
</organism>
<accession>A0A7J6FW84</accession>
<dbReference type="Proteomes" id="UP000583929">
    <property type="component" value="Unassembled WGS sequence"/>
</dbReference>
<feature type="transmembrane region" description="Helical" evidence="1">
    <location>
        <begin position="128"/>
        <end position="147"/>
    </location>
</feature>
<comment type="caution">
    <text evidence="2">The sequence shown here is derived from an EMBL/GenBank/DDBJ whole genome shotgun (WGS) entry which is preliminary data.</text>
</comment>